<name>A0A372NV45_9SPHI</name>
<evidence type="ECO:0000313" key="2">
    <source>
        <dbReference type="Proteomes" id="UP000264217"/>
    </source>
</evidence>
<comment type="caution">
    <text evidence="1">The sequence shown here is derived from an EMBL/GenBank/DDBJ whole genome shotgun (WGS) entry which is preliminary data.</text>
</comment>
<dbReference type="RefSeq" id="WP_117389552.1">
    <property type="nucleotide sequence ID" value="NZ_QWDC01000001.1"/>
</dbReference>
<organism evidence="1 2">
    <name type="scientific">Mucilaginibacter conchicola</name>
    <dbReference type="NCBI Taxonomy" id="2303333"/>
    <lineage>
        <taxon>Bacteria</taxon>
        <taxon>Pseudomonadati</taxon>
        <taxon>Bacteroidota</taxon>
        <taxon>Sphingobacteriia</taxon>
        <taxon>Sphingobacteriales</taxon>
        <taxon>Sphingobacteriaceae</taxon>
        <taxon>Mucilaginibacter</taxon>
    </lineage>
</organism>
<dbReference type="EMBL" id="QWDC01000001">
    <property type="protein sequence ID" value="RFZ93986.1"/>
    <property type="molecule type" value="Genomic_DNA"/>
</dbReference>
<dbReference type="OrthoDB" id="714416at2"/>
<keyword evidence="2" id="KW-1185">Reference proteome</keyword>
<evidence type="ECO:0008006" key="3">
    <source>
        <dbReference type="Google" id="ProtNLM"/>
    </source>
</evidence>
<evidence type="ECO:0000313" key="1">
    <source>
        <dbReference type="EMBL" id="RFZ93986.1"/>
    </source>
</evidence>
<sequence length="502" mass="57834">MQKDDLVKLVKTLSVTEKRCFRMNCKKQSCERDYLSLFDIIENMPNDGSHDAYALFKAKHPTSSFHTTATYLYDVITDSLVSARCDKDPLFKQMQSYMRAKVLLDRSFTADGLKELRDCKQLAGASQNHLMEYMALREEINVTSLLNFPDIDDNKLIALQSKGKSILKTQQQVHEHYSLFEILRYRLINAGKITTEQGKQHLNDLLLSELSLVTGKVAHNFESAKLHLLFQSFFFTSTGDYRSALRTFSELNILFEQNLEKPGANLADYLSTLEGILDSLRTLKGYDDMPFFIKKLEALVSPNNQEYLNQRILKTALIYQLVYLTANKDYDDALRTANAHNSLINNALATTDYEQYWELLLYISIAHVGLKQYDKALKHLRKITPFAKNGTHSTVYKAARLLGIILRHELGDTDFIDYEIRAYKRQNKNNRQMLQVEKLVLKAILANPVKNNPPKNKQLLAKLQPAITAAQSNNYDLQIIKYYDFPAHIINKFSYKQRTPIK</sequence>
<reference evidence="1 2" key="1">
    <citation type="submission" date="2018-08" db="EMBL/GenBank/DDBJ databases">
        <title>Mucilaginibacter sp. MYSH2.</title>
        <authorList>
            <person name="Seo T."/>
        </authorList>
    </citation>
    <scope>NUCLEOTIDE SEQUENCE [LARGE SCALE GENOMIC DNA]</scope>
    <source>
        <strain evidence="1 2">MYSH2</strain>
    </source>
</reference>
<dbReference type="AlphaFoldDB" id="A0A372NV45"/>
<accession>A0A372NV45</accession>
<dbReference type="Proteomes" id="UP000264217">
    <property type="component" value="Unassembled WGS sequence"/>
</dbReference>
<gene>
    <name evidence="1" type="ORF">D0C36_00005</name>
</gene>
<protein>
    <recommendedName>
        <fullName evidence="3">Tetratricopeptide repeat protein</fullName>
    </recommendedName>
</protein>
<proteinExistence type="predicted"/>